<accession>A0A9K3P1L0</accession>
<name>A0A9K3P1L0_HELAN</name>
<reference evidence="1" key="2">
    <citation type="submission" date="2020-06" db="EMBL/GenBank/DDBJ databases">
        <title>Helianthus annuus Genome sequencing and assembly Release 2.</title>
        <authorList>
            <person name="Gouzy J."/>
            <person name="Langlade N."/>
            <person name="Munos S."/>
        </authorList>
    </citation>
    <scope>NUCLEOTIDE SEQUENCE</scope>
    <source>
        <tissue evidence="1">Leaves</tissue>
    </source>
</reference>
<protein>
    <submittedName>
        <fullName evidence="1">Uncharacterized protein</fullName>
    </submittedName>
</protein>
<dbReference type="AlphaFoldDB" id="A0A9K3P1L0"/>
<gene>
    <name evidence="1" type="ORF">HanXRQr2_Chr02g0072601</name>
</gene>
<evidence type="ECO:0000313" key="1">
    <source>
        <dbReference type="EMBL" id="KAF5818993.1"/>
    </source>
</evidence>
<proteinExistence type="predicted"/>
<dbReference type="Proteomes" id="UP000215914">
    <property type="component" value="Unassembled WGS sequence"/>
</dbReference>
<dbReference type="Gramene" id="mRNA:HanXRQr2_Chr02g0072601">
    <property type="protein sequence ID" value="CDS:HanXRQr2_Chr02g0072601.1"/>
    <property type="gene ID" value="HanXRQr2_Chr02g0072601"/>
</dbReference>
<dbReference type="EMBL" id="MNCJ02000317">
    <property type="protein sequence ID" value="KAF5818993.1"/>
    <property type="molecule type" value="Genomic_DNA"/>
</dbReference>
<evidence type="ECO:0000313" key="2">
    <source>
        <dbReference type="Proteomes" id="UP000215914"/>
    </source>
</evidence>
<organism evidence="1 2">
    <name type="scientific">Helianthus annuus</name>
    <name type="common">Common sunflower</name>
    <dbReference type="NCBI Taxonomy" id="4232"/>
    <lineage>
        <taxon>Eukaryota</taxon>
        <taxon>Viridiplantae</taxon>
        <taxon>Streptophyta</taxon>
        <taxon>Embryophyta</taxon>
        <taxon>Tracheophyta</taxon>
        <taxon>Spermatophyta</taxon>
        <taxon>Magnoliopsida</taxon>
        <taxon>eudicotyledons</taxon>
        <taxon>Gunneridae</taxon>
        <taxon>Pentapetalae</taxon>
        <taxon>asterids</taxon>
        <taxon>campanulids</taxon>
        <taxon>Asterales</taxon>
        <taxon>Asteraceae</taxon>
        <taxon>Asteroideae</taxon>
        <taxon>Heliantheae alliance</taxon>
        <taxon>Heliantheae</taxon>
        <taxon>Helianthus</taxon>
    </lineage>
</organism>
<comment type="caution">
    <text evidence="1">The sequence shown here is derived from an EMBL/GenBank/DDBJ whole genome shotgun (WGS) entry which is preliminary data.</text>
</comment>
<keyword evidence="2" id="KW-1185">Reference proteome</keyword>
<sequence length="60" mass="7336">MWWIWVVEVEEEGRGLKRLEDMGRCLHQEEVWQTFFNERSAKKQTSCRTQRFARVCAMKT</sequence>
<reference evidence="1" key="1">
    <citation type="journal article" date="2017" name="Nature">
        <title>The sunflower genome provides insights into oil metabolism, flowering and Asterid evolution.</title>
        <authorList>
            <person name="Badouin H."/>
            <person name="Gouzy J."/>
            <person name="Grassa C.J."/>
            <person name="Murat F."/>
            <person name="Staton S.E."/>
            <person name="Cottret L."/>
            <person name="Lelandais-Briere C."/>
            <person name="Owens G.L."/>
            <person name="Carrere S."/>
            <person name="Mayjonade B."/>
            <person name="Legrand L."/>
            <person name="Gill N."/>
            <person name="Kane N.C."/>
            <person name="Bowers J.E."/>
            <person name="Hubner S."/>
            <person name="Bellec A."/>
            <person name="Berard A."/>
            <person name="Berges H."/>
            <person name="Blanchet N."/>
            <person name="Boniface M.C."/>
            <person name="Brunel D."/>
            <person name="Catrice O."/>
            <person name="Chaidir N."/>
            <person name="Claudel C."/>
            <person name="Donnadieu C."/>
            <person name="Faraut T."/>
            <person name="Fievet G."/>
            <person name="Helmstetter N."/>
            <person name="King M."/>
            <person name="Knapp S.J."/>
            <person name="Lai Z."/>
            <person name="Le Paslier M.C."/>
            <person name="Lippi Y."/>
            <person name="Lorenzon L."/>
            <person name="Mandel J.R."/>
            <person name="Marage G."/>
            <person name="Marchand G."/>
            <person name="Marquand E."/>
            <person name="Bret-Mestries E."/>
            <person name="Morien E."/>
            <person name="Nambeesan S."/>
            <person name="Nguyen T."/>
            <person name="Pegot-Espagnet P."/>
            <person name="Pouilly N."/>
            <person name="Raftis F."/>
            <person name="Sallet E."/>
            <person name="Schiex T."/>
            <person name="Thomas J."/>
            <person name="Vandecasteele C."/>
            <person name="Vares D."/>
            <person name="Vear F."/>
            <person name="Vautrin S."/>
            <person name="Crespi M."/>
            <person name="Mangin B."/>
            <person name="Burke J.M."/>
            <person name="Salse J."/>
            <person name="Munos S."/>
            <person name="Vincourt P."/>
            <person name="Rieseberg L.H."/>
            <person name="Langlade N.B."/>
        </authorList>
    </citation>
    <scope>NUCLEOTIDE SEQUENCE</scope>
    <source>
        <tissue evidence="1">Leaves</tissue>
    </source>
</reference>